<reference evidence="1" key="1">
    <citation type="submission" date="2020-06" db="EMBL/GenBank/DDBJ databases">
        <title>Unique genomic features of the anaerobic methanotrophic archaea.</title>
        <authorList>
            <person name="Chadwick G.L."/>
            <person name="Skennerton C.T."/>
            <person name="Laso-Perez R."/>
            <person name="Leu A.O."/>
            <person name="Speth D.R."/>
            <person name="Yu H."/>
            <person name="Morgan-Lang C."/>
            <person name="Hatzenpichler R."/>
            <person name="Goudeau D."/>
            <person name="Malmstrom R."/>
            <person name="Brazelton W.J."/>
            <person name="Woyke T."/>
            <person name="Hallam S.J."/>
            <person name="Tyson G.W."/>
            <person name="Wegener G."/>
            <person name="Boetius A."/>
            <person name="Orphan V."/>
        </authorList>
    </citation>
    <scope>NUCLEOTIDE SEQUENCE</scope>
</reference>
<dbReference type="AlphaFoldDB" id="A0A7G9YZG4"/>
<accession>A0A7G9YZG4</accession>
<name>A0A7G9YZG4_9EURY</name>
<evidence type="ECO:0008006" key="2">
    <source>
        <dbReference type="Google" id="ProtNLM"/>
    </source>
</evidence>
<gene>
    <name evidence="1" type="ORF">JNHLJEBA_00008</name>
</gene>
<dbReference type="EMBL" id="MT631541">
    <property type="protein sequence ID" value="QNO53398.1"/>
    <property type="molecule type" value="Genomic_DNA"/>
</dbReference>
<sequence length="302" mass="33968">MERTQRILDRFPSFYKTWDRNSLIFRMVSALGKRLDEGEKEPAAILRAHWVDTAFSDDLDKLGAMYNIARKNGETDPEYRNRLKRAIVELKGGGTISAVLSAVKMALGLPMDYPLELIENPPQGMYKEFVVRTGETWRLSTESVLDATSSITIRVETEDAKVTNPTLTNLDTEEVVTFKGVIRSVERLRIENGRAFLNDLEVTEKLSTNIKPKLLRKGTTWKYTEPLEAHIGVFNSAQFDHSVFAVGIPTVKIGFEWIAYQPATFEIRIPQDVVSRKGGISLVHEVVDSIKAAGVQAIIKIV</sequence>
<evidence type="ECO:0000313" key="1">
    <source>
        <dbReference type="EMBL" id="QNO53398.1"/>
    </source>
</evidence>
<proteinExistence type="predicted"/>
<organism evidence="1">
    <name type="scientific">Candidatus Methanophagaceae archaeon ANME-1 ERB6</name>
    <dbReference type="NCBI Taxonomy" id="2759912"/>
    <lineage>
        <taxon>Archaea</taxon>
        <taxon>Methanobacteriati</taxon>
        <taxon>Methanobacteriota</taxon>
        <taxon>Stenosarchaea group</taxon>
        <taxon>Methanomicrobia</taxon>
        <taxon>Candidatus Methanophagales</taxon>
        <taxon>Candidatus Methanophagaceae</taxon>
    </lineage>
</organism>
<protein>
    <recommendedName>
        <fullName evidence="2">Baseplate protein J-like domain-containing protein</fullName>
    </recommendedName>
</protein>